<dbReference type="GO" id="GO:0006559">
    <property type="term" value="P:L-phenylalanine catabolic process"/>
    <property type="evidence" value="ECO:0007669"/>
    <property type="project" value="TreeGrafter"/>
</dbReference>
<accession>A0A081G111</accession>
<dbReference type="EC" id="2.5.1.18" evidence="2"/>
<dbReference type="GO" id="GO:0004364">
    <property type="term" value="F:glutathione transferase activity"/>
    <property type="evidence" value="ECO:0007669"/>
    <property type="project" value="UniProtKB-EC"/>
</dbReference>
<feature type="domain" description="GST N-terminal" evidence="1">
    <location>
        <begin position="1"/>
        <end position="81"/>
    </location>
</feature>
<reference evidence="2 3" key="1">
    <citation type="submission" date="2014-04" db="EMBL/GenBank/DDBJ databases">
        <title>Marinobacterium kochiensis sp. nov., isolated from sediment sample collected from Kochi backwaters in Kerala, India.</title>
        <authorList>
            <person name="Singh A."/>
            <person name="Pinnaka A.K."/>
        </authorList>
    </citation>
    <scope>NUCLEOTIDE SEQUENCE [LARGE SCALE GENOMIC DNA]</scope>
    <source>
        <strain evidence="2 3">AK27</strain>
    </source>
</reference>
<dbReference type="AlphaFoldDB" id="A0A081G111"/>
<dbReference type="Proteomes" id="UP000028252">
    <property type="component" value="Unassembled WGS sequence"/>
</dbReference>
<dbReference type="OrthoDB" id="9799538at2"/>
<dbReference type="Gene3D" id="1.20.1050.10">
    <property type="match status" value="1"/>
</dbReference>
<evidence type="ECO:0000259" key="1">
    <source>
        <dbReference type="PROSITE" id="PS50404"/>
    </source>
</evidence>
<dbReference type="PANTHER" id="PTHR42673">
    <property type="entry name" value="MALEYLACETOACETATE ISOMERASE"/>
    <property type="match status" value="1"/>
</dbReference>
<evidence type="ECO:0000313" key="2">
    <source>
        <dbReference type="EMBL" id="KEA64466.1"/>
    </source>
</evidence>
<dbReference type="Pfam" id="PF13409">
    <property type="entry name" value="GST_N_2"/>
    <property type="match status" value="1"/>
</dbReference>
<evidence type="ECO:0000313" key="3">
    <source>
        <dbReference type="Proteomes" id="UP000028252"/>
    </source>
</evidence>
<dbReference type="PROSITE" id="PS50404">
    <property type="entry name" value="GST_NTER"/>
    <property type="match status" value="1"/>
</dbReference>
<dbReference type="CDD" id="cd03043">
    <property type="entry name" value="GST_N_1"/>
    <property type="match status" value="1"/>
</dbReference>
<dbReference type="Gene3D" id="3.40.30.10">
    <property type="entry name" value="Glutaredoxin"/>
    <property type="match status" value="1"/>
</dbReference>
<name>A0A081G111_9GAMM</name>
<protein>
    <submittedName>
        <fullName evidence="2">Glutathione S-transferase</fullName>
        <ecNumber evidence="2">2.5.1.18</ecNumber>
    </submittedName>
</protein>
<dbReference type="GO" id="GO:0006749">
    <property type="term" value="P:glutathione metabolic process"/>
    <property type="evidence" value="ECO:0007669"/>
    <property type="project" value="TreeGrafter"/>
</dbReference>
<keyword evidence="2" id="KW-0808">Transferase</keyword>
<sequence>MELVIGNKNYSSWSLRGWLMLKWFDLPFTEVKLLLDTDNFKKDIARYSSAGKVPVLVDGDLNVWDSLAIGEYLNDAYLQGRGWPSDVADRALARAISCEMHSGFFNLRREMPMNCRAVRELTVSDACSTEIARIDSLWASLRQRFASKGDWLFGERSIADAMYAPVALRFHTYQTTLSEASKAYVHTVLNDASIAQWMQDAQAELQVLDAEEKGTPVD</sequence>
<dbReference type="InterPro" id="IPR036282">
    <property type="entry name" value="Glutathione-S-Trfase_C_sf"/>
</dbReference>
<dbReference type="PATRIC" id="fig|1232683.4.peg.1350"/>
<dbReference type="InterPro" id="IPR004045">
    <property type="entry name" value="Glutathione_S-Trfase_N"/>
</dbReference>
<dbReference type="RefSeq" id="WP_036185477.1">
    <property type="nucleotide sequence ID" value="NZ_JMQN01000016.1"/>
</dbReference>
<dbReference type="STRING" id="1232683.ADIMK_1370"/>
<dbReference type="SUPFAM" id="SSF47616">
    <property type="entry name" value="GST C-terminal domain-like"/>
    <property type="match status" value="1"/>
</dbReference>
<dbReference type="PANTHER" id="PTHR42673:SF4">
    <property type="entry name" value="MALEYLACETOACETATE ISOMERASE"/>
    <property type="match status" value="1"/>
</dbReference>
<gene>
    <name evidence="2" type="ORF">ADIMK_1370</name>
</gene>
<comment type="caution">
    <text evidence="2">The sequence shown here is derived from an EMBL/GenBank/DDBJ whole genome shotgun (WGS) entry which is preliminary data.</text>
</comment>
<dbReference type="InterPro" id="IPR036249">
    <property type="entry name" value="Thioredoxin-like_sf"/>
</dbReference>
<proteinExistence type="predicted"/>
<dbReference type="GO" id="GO:0016034">
    <property type="term" value="F:maleylacetoacetate isomerase activity"/>
    <property type="evidence" value="ECO:0007669"/>
    <property type="project" value="TreeGrafter"/>
</dbReference>
<dbReference type="EMBL" id="JMQN01000016">
    <property type="protein sequence ID" value="KEA64466.1"/>
    <property type="molecule type" value="Genomic_DNA"/>
</dbReference>
<organism evidence="2 3">
    <name type="scientific">Marinobacterium lacunae</name>
    <dbReference type="NCBI Taxonomy" id="1232683"/>
    <lineage>
        <taxon>Bacteria</taxon>
        <taxon>Pseudomonadati</taxon>
        <taxon>Pseudomonadota</taxon>
        <taxon>Gammaproteobacteria</taxon>
        <taxon>Oceanospirillales</taxon>
        <taxon>Oceanospirillaceae</taxon>
        <taxon>Marinobacterium</taxon>
    </lineage>
</organism>
<dbReference type="CDD" id="cd03194">
    <property type="entry name" value="GST_C_3"/>
    <property type="match status" value="1"/>
</dbReference>
<dbReference type="SUPFAM" id="SSF52833">
    <property type="entry name" value="Thioredoxin-like"/>
    <property type="match status" value="1"/>
</dbReference>
<keyword evidence="3" id="KW-1185">Reference proteome</keyword>
<dbReference type="eggNOG" id="COG0625">
    <property type="taxonomic scope" value="Bacteria"/>
</dbReference>